<dbReference type="PANTHER" id="PTHR22743">
    <property type="entry name" value="MEPRIN/TRAF-LIKE MATH FAMILY-C.ELEGANS"/>
    <property type="match status" value="1"/>
</dbReference>
<dbReference type="Gene3D" id="2.60.210.10">
    <property type="entry name" value="Apoptosis, Tumor Necrosis Factor Receptor Associated Protein 2, Chain A"/>
    <property type="match status" value="1"/>
</dbReference>
<evidence type="ECO:0000313" key="4">
    <source>
        <dbReference type="Proteomes" id="UP000230233"/>
    </source>
</evidence>
<dbReference type="SUPFAM" id="SSF54695">
    <property type="entry name" value="POZ domain"/>
    <property type="match status" value="1"/>
</dbReference>
<dbReference type="OrthoDB" id="6359816at2759"/>
<dbReference type="PROSITE" id="PS50097">
    <property type="entry name" value="BTB"/>
    <property type="match status" value="1"/>
</dbReference>
<dbReference type="SMART" id="SM00225">
    <property type="entry name" value="BTB"/>
    <property type="match status" value="1"/>
</dbReference>
<reference evidence="4" key="1">
    <citation type="submission" date="2017-10" db="EMBL/GenBank/DDBJ databases">
        <title>Rapid genome shrinkage in a self-fertile nematode reveals novel sperm competition proteins.</title>
        <authorList>
            <person name="Yin D."/>
            <person name="Schwarz E.M."/>
            <person name="Thomas C.G."/>
            <person name="Felde R.L."/>
            <person name="Korf I.F."/>
            <person name="Cutter A.D."/>
            <person name="Schartner C.M."/>
            <person name="Ralston E.J."/>
            <person name="Meyer B.J."/>
            <person name="Haag E.S."/>
        </authorList>
    </citation>
    <scope>NUCLEOTIDE SEQUENCE [LARGE SCALE GENOMIC DNA]</scope>
    <source>
        <strain evidence="4">JU1422</strain>
    </source>
</reference>
<dbReference type="Pfam" id="PF00651">
    <property type="entry name" value="BTB"/>
    <property type="match status" value="1"/>
</dbReference>
<organism evidence="3 4">
    <name type="scientific">Caenorhabditis nigoni</name>
    <dbReference type="NCBI Taxonomy" id="1611254"/>
    <lineage>
        <taxon>Eukaryota</taxon>
        <taxon>Metazoa</taxon>
        <taxon>Ecdysozoa</taxon>
        <taxon>Nematoda</taxon>
        <taxon>Chromadorea</taxon>
        <taxon>Rhabditida</taxon>
        <taxon>Rhabditina</taxon>
        <taxon>Rhabditomorpha</taxon>
        <taxon>Rhabditoidea</taxon>
        <taxon>Rhabditidae</taxon>
        <taxon>Peloderinae</taxon>
        <taxon>Caenorhabditis</taxon>
    </lineage>
</organism>
<name>A0A2G5UR14_9PELO</name>
<evidence type="ECO:0000259" key="1">
    <source>
        <dbReference type="PROSITE" id="PS50097"/>
    </source>
</evidence>
<dbReference type="CDD" id="cd00121">
    <property type="entry name" value="MATH"/>
    <property type="match status" value="1"/>
</dbReference>
<keyword evidence="4" id="KW-1185">Reference proteome</keyword>
<dbReference type="InterPro" id="IPR000210">
    <property type="entry name" value="BTB/POZ_dom"/>
</dbReference>
<dbReference type="PROSITE" id="PS50144">
    <property type="entry name" value="MATH"/>
    <property type="match status" value="1"/>
</dbReference>
<dbReference type="CDD" id="cd18186">
    <property type="entry name" value="BTB_POZ_ZBTB_KLHL-like"/>
    <property type="match status" value="1"/>
</dbReference>
<dbReference type="Proteomes" id="UP000230233">
    <property type="component" value="Chromosome III"/>
</dbReference>
<gene>
    <name evidence="3" type="primary">Cnig_chr_III.g9190</name>
    <name evidence="3" type="ORF">B9Z55_009190</name>
</gene>
<dbReference type="Gene3D" id="3.30.710.10">
    <property type="entry name" value="Potassium Channel Kv1.1, Chain A"/>
    <property type="match status" value="1"/>
</dbReference>
<dbReference type="InterPro" id="IPR011333">
    <property type="entry name" value="SKP1/BTB/POZ_sf"/>
</dbReference>
<sequence length="322" mass="38036">MNKTISEIQKFEDNEKKLKSNKSFVLKNVFKNVAKLEVDDSVSSEEKEHFNAKWSMEIMRNGRHLEFFVWWEPITHLEENWAIETKMEYSMMGSDDYNVTKTIEHCFDSYKEYYKFSRFVEWEDINEYLIDNNLTVQVKVEILEIIDFEEERIRNFDESQEEDSDVILVVGYTKFYVLKKYLALQSSYFKALFFGKFSESQKNVVELKDVDPNDFQKFLELIYGESSVNDDNVTGILRLADMYDAPTAIRRCEEFLMEKSKKSMVQKLQLSLRCNLENLKNKCLSEVSTFSDVESIIAANLPEFNFSTSKALLQKCIDFSKK</sequence>
<dbReference type="InterPro" id="IPR052664">
    <property type="entry name" value="BTB-MATH_domain_protein"/>
</dbReference>
<dbReference type="InterPro" id="IPR002083">
    <property type="entry name" value="MATH/TRAF_dom"/>
</dbReference>
<evidence type="ECO:0000313" key="3">
    <source>
        <dbReference type="EMBL" id="PIC41954.1"/>
    </source>
</evidence>
<dbReference type="SMART" id="SM00061">
    <property type="entry name" value="MATH"/>
    <property type="match status" value="1"/>
</dbReference>
<dbReference type="AlphaFoldDB" id="A0A2G5UR14"/>
<proteinExistence type="predicted"/>
<protein>
    <recommendedName>
        <fullName evidence="5">BTB domain-containing protein</fullName>
    </recommendedName>
</protein>
<dbReference type="SUPFAM" id="SSF49599">
    <property type="entry name" value="TRAF domain-like"/>
    <property type="match status" value="1"/>
</dbReference>
<dbReference type="PANTHER" id="PTHR22743:SF165">
    <property type="entry name" value="BTB AND MATH DOMAIN CONTAINING-RELATED"/>
    <property type="match status" value="1"/>
</dbReference>
<accession>A0A2G5UR14</accession>
<comment type="caution">
    <text evidence="3">The sequence shown here is derived from an EMBL/GenBank/DDBJ whole genome shotgun (WGS) entry which is preliminary data.</text>
</comment>
<evidence type="ECO:0008006" key="5">
    <source>
        <dbReference type="Google" id="ProtNLM"/>
    </source>
</evidence>
<feature type="domain" description="BTB" evidence="1">
    <location>
        <begin position="164"/>
        <end position="223"/>
    </location>
</feature>
<dbReference type="EMBL" id="PDUG01000003">
    <property type="protein sequence ID" value="PIC41954.1"/>
    <property type="molecule type" value="Genomic_DNA"/>
</dbReference>
<feature type="domain" description="MATH" evidence="2">
    <location>
        <begin position="23"/>
        <end position="140"/>
    </location>
</feature>
<dbReference type="Pfam" id="PF00917">
    <property type="entry name" value="MATH"/>
    <property type="match status" value="1"/>
</dbReference>
<dbReference type="InterPro" id="IPR008974">
    <property type="entry name" value="TRAF-like"/>
</dbReference>
<evidence type="ECO:0000259" key="2">
    <source>
        <dbReference type="PROSITE" id="PS50144"/>
    </source>
</evidence>